<dbReference type="CDD" id="cd06170">
    <property type="entry name" value="LuxR_C_like"/>
    <property type="match status" value="1"/>
</dbReference>
<evidence type="ECO:0000313" key="9">
    <source>
        <dbReference type="Proteomes" id="UP001597181"/>
    </source>
</evidence>
<dbReference type="Pfam" id="PF00072">
    <property type="entry name" value="Response_reg"/>
    <property type="match status" value="1"/>
</dbReference>
<dbReference type="InterPro" id="IPR039420">
    <property type="entry name" value="WalR-like"/>
</dbReference>
<evidence type="ECO:0000256" key="2">
    <source>
        <dbReference type="ARBA" id="ARBA00023015"/>
    </source>
</evidence>
<organism evidence="8 9">
    <name type="scientific">Leucobacter albus</name>
    <dbReference type="NCBI Taxonomy" id="272210"/>
    <lineage>
        <taxon>Bacteria</taxon>
        <taxon>Bacillati</taxon>
        <taxon>Actinomycetota</taxon>
        <taxon>Actinomycetes</taxon>
        <taxon>Micrococcales</taxon>
        <taxon>Microbacteriaceae</taxon>
        <taxon>Leucobacter</taxon>
    </lineage>
</organism>
<evidence type="ECO:0000256" key="5">
    <source>
        <dbReference type="PROSITE-ProRule" id="PRU00169"/>
    </source>
</evidence>
<dbReference type="SUPFAM" id="SSF46894">
    <property type="entry name" value="C-terminal effector domain of the bipartite response regulators"/>
    <property type="match status" value="1"/>
</dbReference>
<dbReference type="PANTHER" id="PTHR43214">
    <property type="entry name" value="TWO-COMPONENT RESPONSE REGULATOR"/>
    <property type="match status" value="1"/>
</dbReference>
<dbReference type="EMBL" id="JBHTLY010000003">
    <property type="protein sequence ID" value="MFD1201897.1"/>
    <property type="molecule type" value="Genomic_DNA"/>
</dbReference>
<keyword evidence="2" id="KW-0805">Transcription regulation</keyword>
<dbReference type="PROSITE" id="PS50110">
    <property type="entry name" value="RESPONSE_REGULATORY"/>
    <property type="match status" value="1"/>
</dbReference>
<proteinExistence type="predicted"/>
<sequence>MDEPIRVLIADDHEAVRSGVAAILQAGDGIEVVAEAENGFDALAGCHRTQPDVALVDLRMPGTDGVWATERITAETATRVLVLTTYDSGDLIASALAAGAHGYLLKSTSGGELIDAVRHVAADRHVLDPAVTGSVIAGFAAAQREAGAGRATSGGAYGVGQAGDTADGGAPVAGLSDLTPRERQVLELLVAGLSNQQIADRLHIGLTTAKTHVGSLYAKSGAGSRVQLAALGATALG</sequence>
<dbReference type="Pfam" id="PF00196">
    <property type="entry name" value="GerE"/>
    <property type="match status" value="1"/>
</dbReference>
<evidence type="ECO:0000256" key="4">
    <source>
        <dbReference type="ARBA" id="ARBA00023163"/>
    </source>
</evidence>
<keyword evidence="9" id="KW-1185">Reference proteome</keyword>
<dbReference type="InterPro" id="IPR058245">
    <property type="entry name" value="NreC/VraR/RcsB-like_REC"/>
</dbReference>
<dbReference type="InterPro" id="IPR000792">
    <property type="entry name" value="Tscrpt_reg_LuxR_C"/>
</dbReference>
<comment type="caution">
    <text evidence="8">The sequence shown here is derived from an EMBL/GenBank/DDBJ whole genome shotgun (WGS) entry which is preliminary data.</text>
</comment>
<dbReference type="SMART" id="SM00421">
    <property type="entry name" value="HTH_LUXR"/>
    <property type="match status" value="1"/>
</dbReference>
<dbReference type="Proteomes" id="UP001597181">
    <property type="component" value="Unassembled WGS sequence"/>
</dbReference>
<dbReference type="InterPro" id="IPR001789">
    <property type="entry name" value="Sig_transdc_resp-reg_receiver"/>
</dbReference>
<dbReference type="InterPro" id="IPR011006">
    <property type="entry name" value="CheY-like_superfamily"/>
</dbReference>
<dbReference type="PRINTS" id="PR00038">
    <property type="entry name" value="HTHLUXR"/>
</dbReference>
<gene>
    <name evidence="8" type="ORF">ACFQ3U_08325</name>
</gene>
<dbReference type="PANTHER" id="PTHR43214:SF24">
    <property type="entry name" value="TRANSCRIPTIONAL REGULATORY PROTEIN NARL-RELATED"/>
    <property type="match status" value="1"/>
</dbReference>
<dbReference type="Gene3D" id="3.40.50.2300">
    <property type="match status" value="1"/>
</dbReference>
<keyword evidence="4" id="KW-0804">Transcription</keyword>
<evidence type="ECO:0000313" key="8">
    <source>
        <dbReference type="EMBL" id="MFD1201897.1"/>
    </source>
</evidence>
<evidence type="ECO:0000256" key="3">
    <source>
        <dbReference type="ARBA" id="ARBA00023125"/>
    </source>
</evidence>
<dbReference type="PROSITE" id="PS50043">
    <property type="entry name" value="HTH_LUXR_2"/>
    <property type="match status" value="1"/>
</dbReference>
<dbReference type="RefSeq" id="WP_343962032.1">
    <property type="nucleotide sequence ID" value="NZ_BAAAKZ010000013.1"/>
</dbReference>
<evidence type="ECO:0000259" key="7">
    <source>
        <dbReference type="PROSITE" id="PS50110"/>
    </source>
</evidence>
<dbReference type="SUPFAM" id="SSF52172">
    <property type="entry name" value="CheY-like"/>
    <property type="match status" value="1"/>
</dbReference>
<feature type="domain" description="Response regulatory" evidence="7">
    <location>
        <begin position="6"/>
        <end position="121"/>
    </location>
</feature>
<dbReference type="CDD" id="cd17535">
    <property type="entry name" value="REC_NarL-like"/>
    <property type="match status" value="1"/>
</dbReference>
<dbReference type="InterPro" id="IPR016032">
    <property type="entry name" value="Sig_transdc_resp-reg_C-effctor"/>
</dbReference>
<accession>A0ABW3TR79</accession>
<dbReference type="SMART" id="SM00448">
    <property type="entry name" value="REC"/>
    <property type="match status" value="1"/>
</dbReference>
<evidence type="ECO:0000256" key="1">
    <source>
        <dbReference type="ARBA" id="ARBA00022553"/>
    </source>
</evidence>
<protein>
    <submittedName>
        <fullName evidence="8">Response regulator</fullName>
    </submittedName>
</protein>
<keyword evidence="3" id="KW-0238">DNA-binding</keyword>
<name>A0ABW3TR79_9MICO</name>
<feature type="modified residue" description="4-aspartylphosphate" evidence="5">
    <location>
        <position position="57"/>
    </location>
</feature>
<keyword evidence="1 5" id="KW-0597">Phosphoprotein</keyword>
<reference evidence="9" key="1">
    <citation type="journal article" date="2019" name="Int. J. Syst. Evol. Microbiol.">
        <title>The Global Catalogue of Microorganisms (GCM) 10K type strain sequencing project: providing services to taxonomists for standard genome sequencing and annotation.</title>
        <authorList>
            <consortium name="The Broad Institute Genomics Platform"/>
            <consortium name="The Broad Institute Genome Sequencing Center for Infectious Disease"/>
            <person name="Wu L."/>
            <person name="Ma J."/>
        </authorList>
    </citation>
    <scope>NUCLEOTIDE SEQUENCE [LARGE SCALE GENOMIC DNA]</scope>
    <source>
        <strain evidence="9">CCUG 50213</strain>
    </source>
</reference>
<evidence type="ECO:0000259" key="6">
    <source>
        <dbReference type="PROSITE" id="PS50043"/>
    </source>
</evidence>
<feature type="domain" description="HTH luxR-type" evidence="6">
    <location>
        <begin position="171"/>
        <end position="236"/>
    </location>
</feature>